<reference evidence="1" key="1">
    <citation type="submission" date="2021-02" db="EMBL/GenBank/DDBJ databases">
        <title>The CRISPR/cas machinery reduction and long-range gene transfer in the hot spring cyanobacterium Synechococcus.</title>
        <authorList>
            <person name="Dvorak P."/>
            <person name="Jahodarova E."/>
            <person name="Hasler P."/>
            <person name="Poulickova A."/>
        </authorList>
    </citation>
    <scope>NUCLEOTIDE SEQUENCE</scope>
    <source>
        <strain evidence="1">Rupite</strain>
    </source>
</reference>
<proteinExistence type="predicted"/>
<protein>
    <submittedName>
        <fullName evidence="1">Uncharacterized protein</fullName>
    </submittedName>
</protein>
<accession>A0ABT0C731</accession>
<evidence type="ECO:0000313" key="2">
    <source>
        <dbReference type="Proteomes" id="UP000830835"/>
    </source>
</evidence>
<gene>
    <name evidence="1" type="ORF">JX360_01530</name>
</gene>
<dbReference type="RefSeq" id="WP_244348716.1">
    <property type="nucleotide sequence ID" value="NZ_JAFIRA010000002.1"/>
</dbReference>
<keyword evidence="2" id="KW-1185">Reference proteome</keyword>
<name>A0ABT0C731_THEVL</name>
<dbReference type="EMBL" id="JAFIRA010000002">
    <property type="protein sequence ID" value="MCJ2541596.1"/>
    <property type="molecule type" value="Genomic_DNA"/>
</dbReference>
<dbReference type="Proteomes" id="UP000830835">
    <property type="component" value="Unassembled WGS sequence"/>
</dbReference>
<organism evidence="1 2">
    <name type="scientific">Thermostichus vulcanus str. 'Rupite'</name>
    <dbReference type="NCBI Taxonomy" id="2813851"/>
    <lineage>
        <taxon>Bacteria</taxon>
        <taxon>Bacillati</taxon>
        <taxon>Cyanobacteriota</taxon>
        <taxon>Cyanophyceae</taxon>
        <taxon>Thermostichales</taxon>
        <taxon>Thermostichaceae</taxon>
        <taxon>Thermostichus</taxon>
    </lineage>
</organism>
<sequence length="130" mass="14791">MTDEELNQRFAQLAEAVTRVAEASTQGIERLSERIEAINTASMRGMDRLLTGQLALQQLCGQLSEVALEIRAEVAQLKANHAQIQIQQEQRASEITDLHQRQAETDARFNVLLDEIRFLIRRQLPPEEEP</sequence>
<evidence type="ECO:0000313" key="1">
    <source>
        <dbReference type="EMBL" id="MCJ2541596.1"/>
    </source>
</evidence>
<comment type="caution">
    <text evidence="1">The sequence shown here is derived from an EMBL/GenBank/DDBJ whole genome shotgun (WGS) entry which is preliminary data.</text>
</comment>